<dbReference type="InterPro" id="IPR024474">
    <property type="entry name" value="Znf_dom_IS66"/>
</dbReference>
<reference evidence="3" key="2">
    <citation type="submission" date="2024-02" db="EMBL/GenBank/DDBJ databases">
        <authorList>
            <consortium name="Clinical and Environmental Microbiology Branch: Whole genome sequencing antimicrobial resistance pathogens in the healthcare setting"/>
        </authorList>
    </citation>
    <scope>NUCLEOTIDE SEQUENCE</scope>
    <source>
        <strain evidence="3">2021DK-00143</strain>
    </source>
</reference>
<proteinExistence type="predicted"/>
<name>A0AAI9DKI0_PLUGE</name>
<dbReference type="Proteomes" id="UP001236270">
    <property type="component" value="Unassembled WGS sequence"/>
</dbReference>
<dbReference type="EMBL" id="ABLOKC030000008">
    <property type="protein sequence ID" value="EML1471243.1"/>
    <property type="molecule type" value="Genomic_DNA"/>
</dbReference>
<feature type="region of interest" description="Disordered" evidence="1">
    <location>
        <begin position="1"/>
        <end position="32"/>
    </location>
</feature>
<organism evidence="3">
    <name type="scientific">Pluralibacter gergoviae</name>
    <name type="common">Enterobacter gergoviae</name>
    <dbReference type="NCBI Taxonomy" id="61647"/>
    <lineage>
        <taxon>Bacteria</taxon>
        <taxon>Pseudomonadati</taxon>
        <taxon>Pseudomonadota</taxon>
        <taxon>Gammaproteobacteria</taxon>
        <taxon>Enterobacterales</taxon>
        <taxon>Enterobacteriaceae</taxon>
        <taxon>Pluralibacter</taxon>
    </lineage>
</organism>
<dbReference type="RefSeq" id="WP_048253798.1">
    <property type="nucleotide sequence ID" value="NZ_CACVCI010000001.1"/>
</dbReference>
<feature type="compositionally biased region" description="Basic and acidic residues" evidence="1">
    <location>
        <begin position="12"/>
        <end position="24"/>
    </location>
</feature>
<dbReference type="EMBL" id="JAVDNV010000008">
    <property type="protein sequence ID" value="MDQ2309941.1"/>
    <property type="molecule type" value="Genomic_DNA"/>
</dbReference>
<evidence type="ECO:0000313" key="4">
    <source>
        <dbReference type="EMBL" id="MDQ2309941.1"/>
    </source>
</evidence>
<protein>
    <submittedName>
        <fullName evidence="3">IS66 family transposase zinc-finger binding domain-containing protein</fullName>
    </submittedName>
</protein>
<sequence length="92" mass="10640">MDCPYKTGAADADDHRQPLPEHLPRITQSRDPVSVDCCPYCRGELMFIRNEIRERLVFTAGRFAVEQYVQPLYRCQKCLRLVEGKISANTDH</sequence>
<evidence type="ECO:0000259" key="2">
    <source>
        <dbReference type="Pfam" id="PF13005"/>
    </source>
</evidence>
<reference evidence="4" key="1">
    <citation type="submission" date="2023-08" db="EMBL/GenBank/DDBJ databases">
        <title>WGS of pathogenic bacterial species, Los Angeles County Public Health Laboratories.</title>
        <authorList>
            <person name="Garrigues J.M."/>
            <person name="Green N.M."/>
        </authorList>
    </citation>
    <scope>NUCLEOTIDE SEQUENCE</scope>
    <source>
        <strain evidence="4">LACPHL-BACT-2023-00068</strain>
    </source>
</reference>
<dbReference type="GeneID" id="61381945"/>
<keyword evidence="3" id="KW-0479">Metal-binding</keyword>
<evidence type="ECO:0000256" key="1">
    <source>
        <dbReference type="SAM" id="MobiDB-lite"/>
    </source>
</evidence>
<keyword evidence="3" id="KW-0862">Zinc</keyword>
<dbReference type="AlphaFoldDB" id="A0AAI9DKI0"/>
<accession>A0AAI9DKI0</accession>
<keyword evidence="3" id="KW-0863">Zinc-finger</keyword>
<evidence type="ECO:0000313" key="3">
    <source>
        <dbReference type="EMBL" id="EML1471243.1"/>
    </source>
</evidence>
<comment type="caution">
    <text evidence="3">The sequence shown here is derived from an EMBL/GenBank/DDBJ whole genome shotgun (WGS) entry which is preliminary data.</text>
</comment>
<dbReference type="GO" id="GO:0008270">
    <property type="term" value="F:zinc ion binding"/>
    <property type="evidence" value="ECO:0007669"/>
    <property type="project" value="UniProtKB-KW"/>
</dbReference>
<dbReference type="Pfam" id="PF13005">
    <property type="entry name" value="zf-IS66"/>
    <property type="match status" value="1"/>
</dbReference>
<gene>
    <name evidence="3" type="ORF">QEG54_001961</name>
    <name evidence="4" type="ORF">RBJ30_12665</name>
</gene>
<feature type="domain" description="Transposase IS66 zinc-finger binding" evidence="2">
    <location>
        <begin position="37"/>
        <end position="78"/>
    </location>
</feature>